<reference evidence="1 2" key="1">
    <citation type="submission" date="2014-01" db="EMBL/GenBank/DDBJ databases">
        <title>Draft genome sequence of the multidrug-resistant clinical isolate Dermabacter hominis 1368.</title>
        <authorList>
            <person name="Albersmeier A."/>
            <person name="Bomholt C."/>
            <person name="Glaub A."/>
            <person name="Ruckert C."/>
            <person name="Soriano F."/>
            <person name="Fernandez-Natal I."/>
            <person name="Tauch A."/>
        </authorList>
    </citation>
    <scope>NUCLEOTIDE SEQUENCE [LARGE SCALE GENOMIC DNA]</scope>
    <source>
        <strain evidence="1 2">1368</strain>
    </source>
</reference>
<sequence>MAEALLFPDPLELIISEIASDSEFTDAAISVDPRPDDFKGLYVHVRDAGGPGEWQHTFEDTRVSVEVSHPDSVEASRAIRRIDQIIRSFHTSEGLWLDTVTRPYYSPDPDMRVPAYLMTHTIRVRGIEVVTG</sequence>
<evidence type="ECO:0008006" key="3">
    <source>
        <dbReference type="Google" id="ProtNLM"/>
    </source>
</evidence>
<dbReference type="EMBL" id="JDRS01000002">
    <property type="protein sequence ID" value="KDS94211.1"/>
    <property type="molecule type" value="Genomic_DNA"/>
</dbReference>
<name>A0ABR4SR22_9MICO</name>
<dbReference type="RefSeq" id="WP_034370560.1">
    <property type="nucleotide sequence ID" value="NZ_KN323183.1"/>
</dbReference>
<keyword evidence="2" id="KW-1185">Reference proteome</keyword>
<organism evidence="1 2">
    <name type="scientific">Dermabacter hominis 1368</name>
    <dbReference type="NCBI Taxonomy" id="1450519"/>
    <lineage>
        <taxon>Bacteria</taxon>
        <taxon>Bacillati</taxon>
        <taxon>Actinomycetota</taxon>
        <taxon>Actinomycetes</taxon>
        <taxon>Micrococcales</taxon>
        <taxon>Dermabacteraceae</taxon>
        <taxon>Dermabacter</taxon>
    </lineage>
</organism>
<protein>
    <recommendedName>
        <fullName evidence="3">Tail terminator</fullName>
    </recommendedName>
</protein>
<dbReference type="Proteomes" id="UP000030182">
    <property type="component" value="Unassembled WGS sequence"/>
</dbReference>
<proteinExistence type="predicted"/>
<gene>
    <name evidence="1" type="ORF">DHOM_02920</name>
</gene>
<evidence type="ECO:0000313" key="2">
    <source>
        <dbReference type="Proteomes" id="UP000030182"/>
    </source>
</evidence>
<accession>A0ABR4SR22</accession>
<evidence type="ECO:0000313" key="1">
    <source>
        <dbReference type="EMBL" id="KDS94211.1"/>
    </source>
</evidence>
<comment type="caution">
    <text evidence="1">The sequence shown here is derived from an EMBL/GenBank/DDBJ whole genome shotgun (WGS) entry which is preliminary data.</text>
</comment>